<proteinExistence type="predicted"/>
<keyword evidence="2" id="KW-0574">Periplasm</keyword>
<evidence type="ECO:0000256" key="1">
    <source>
        <dbReference type="ARBA" id="ARBA00022729"/>
    </source>
</evidence>
<feature type="signal peptide" evidence="3">
    <location>
        <begin position="1"/>
        <end position="30"/>
    </location>
</feature>
<reference evidence="4 5" key="1">
    <citation type="submission" date="2015-04" db="EMBL/GenBank/DDBJ databases">
        <title>Comparative genomics of rhizobia nodulating Arachis hypogaea in China.</title>
        <authorList>
            <person name="Li Y."/>
        </authorList>
    </citation>
    <scope>NUCLEOTIDE SEQUENCE [LARGE SCALE GENOMIC DNA]</scope>
    <source>
        <strain evidence="4 5">CCBAU 51787</strain>
    </source>
</reference>
<evidence type="ECO:0000256" key="3">
    <source>
        <dbReference type="SAM" id="SignalP"/>
    </source>
</evidence>
<comment type="caution">
    <text evidence="4">The sequence shown here is derived from an EMBL/GenBank/DDBJ whole genome shotgun (WGS) entry which is preliminary data.</text>
</comment>
<dbReference type="Gene3D" id="3.40.190.10">
    <property type="entry name" value="Periplasmic binding protein-like II"/>
    <property type="match status" value="2"/>
</dbReference>
<name>A0A4Q0S3K9_9BRAD</name>
<keyword evidence="1 3" id="KW-0732">Signal</keyword>
<accession>A0A4Q0S3K9</accession>
<dbReference type="SUPFAM" id="SSF53850">
    <property type="entry name" value="Periplasmic binding protein-like II"/>
    <property type="match status" value="1"/>
</dbReference>
<dbReference type="EMBL" id="LBJM01000175">
    <property type="protein sequence ID" value="RXH26056.1"/>
    <property type="molecule type" value="Genomic_DNA"/>
</dbReference>
<evidence type="ECO:0000256" key="2">
    <source>
        <dbReference type="ARBA" id="ARBA00022764"/>
    </source>
</evidence>
<dbReference type="InterPro" id="IPR006059">
    <property type="entry name" value="SBP"/>
</dbReference>
<feature type="chain" id="PRO_5021009831" evidence="3">
    <location>
        <begin position="31"/>
        <end position="355"/>
    </location>
</feature>
<dbReference type="PANTHER" id="PTHR30222">
    <property type="entry name" value="SPERMIDINE/PUTRESCINE-BINDING PERIPLASMIC PROTEIN"/>
    <property type="match status" value="1"/>
</dbReference>
<dbReference type="AlphaFoldDB" id="A0A4Q0S3K9"/>
<gene>
    <name evidence="4" type="ORF">XH94_35585</name>
</gene>
<evidence type="ECO:0000313" key="4">
    <source>
        <dbReference type="EMBL" id="RXH26056.1"/>
    </source>
</evidence>
<sequence>MRKTLLMNVGAVAVIGFAVGALAPAKPAFAGEQLTVTSFGGPSQDAFRKVFFEPFSKATEIKINEDVFNGEVSKIRAMVESKSVSWDVVDIYQGLAAELCAEGTVQPIDWKKLGLDRANFVEAEMSECEVPGVVTGKIIAYDKDKFPSGPKTVADFFDTQRFPGKRALQRRPLENLEWALIADGVPVNDVYKVLSTPAGVDRAFKKLDTIKQDIVWFQSSSQAPQLLADGQVVMAAAYSHRIVDAVKNSGKHFQIMWDTLQWSVGVWVIPTGSPHVDAAYKFLAFFGLPQPQANATNLLPFGPTNKAALALVDPAVLPYLPNAPDHMANALRINAAFWADKNDELAQRFTVWVAK</sequence>
<organism evidence="4 5">
    <name type="scientific">Bradyrhizobium zhanjiangense</name>
    <dbReference type="NCBI Taxonomy" id="1325107"/>
    <lineage>
        <taxon>Bacteria</taxon>
        <taxon>Pseudomonadati</taxon>
        <taxon>Pseudomonadota</taxon>
        <taxon>Alphaproteobacteria</taxon>
        <taxon>Hyphomicrobiales</taxon>
        <taxon>Nitrobacteraceae</taxon>
        <taxon>Bradyrhizobium</taxon>
    </lineage>
</organism>
<protein>
    <submittedName>
        <fullName evidence="4">Spermidine/putrescine ABC transporter substrate-binding protein</fullName>
    </submittedName>
</protein>
<dbReference type="Proteomes" id="UP000290565">
    <property type="component" value="Unassembled WGS sequence"/>
</dbReference>
<dbReference type="PANTHER" id="PTHR30222:SF2">
    <property type="entry name" value="ABC TRANSPORTER SUBSTRATE-BINDING PROTEIN"/>
    <property type="match status" value="1"/>
</dbReference>
<evidence type="ECO:0000313" key="5">
    <source>
        <dbReference type="Proteomes" id="UP000290565"/>
    </source>
</evidence>
<dbReference type="CDD" id="cd13589">
    <property type="entry name" value="PBP2_polyamine_RpCGA009"/>
    <property type="match status" value="1"/>
</dbReference>
<dbReference type="Pfam" id="PF13416">
    <property type="entry name" value="SBP_bac_8"/>
    <property type="match status" value="1"/>
</dbReference>